<dbReference type="Pfam" id="PF13738">
    <property type="entry name" value="Pyr_redox_3"/>
    <property type="match status" value="1"/>
</dbReference>
<feature type="compositionally biased region" description="Basic and acidic residues" evidence="2">
    <location>
        <begin position="1"/>
        <end position="13"/>
    </location>
</feature>
<keyword evidence="4" id="KW-1185">Reference proteome</keyword>
<dbReference type="Gene3D" id="3.50.50.60">
    <property type="entry name" value="FAD/NAD(P)-binding domain"/>
    <property type="match status" value="1"/>
</dbReference>
<name>F8A3U5_CELGA</name>
<dbReference type="GO" id="GO:0004497">
    <property type="term" value="F:monooxygenase activity"/>
    <property type="evidence" value="ECO:0007669"/>
    <property type="project" value="TreeGrafter"/>
</dbReference>
<feature type="compositionally biased region" description="Low complexity" evidence="2">
    <location>
        <begin position="15"/>
        <end position="32"/>
    </location>
</feature>
<dbReference type="HOGENOM" id="CLU_457641_0_0_11"/>
<dbReference type="InterPro" id="IPR050982">
    <property type="entry name" value="Auxin_biosynth/cation_transpt"/>
</dbReference>
<feature type="compositionally biased region" description="Low complexity" evidence="2">
    <location>
        <begin position="52"/>
        <end position="63"/>
    </location>
</feature>
<protein>
    <submittedName>
        <fullName evidence="3">FAD dependent oxidoreductase</fullName>
    </submittedName>
</protein>
<feature type="compositionally biased region" description="Basic and acidic residues" evidence="2">
    <location>
        <begin position="65"/>
        <end position="74"/>
    </location>
</feature>
<evidence type="ECO:0000313" key="3">
    <source>
        <dbReference type="EMBL" id="AEI13137.1"/>
    </source>
</evidence>
<dbReference type="InterPro" id="IPR036188">
    <property type="entry name" value="FAD/NAD-bd_sf"/>
</dbReference>
<dbReference type="AlphaFoldDB" id="F8A3U5"/>
<organism evidence="3 4">
    <name type="scientific">Cellulomonas gilvus (strain ATCC 13127 / NRRL B-14078)</name>
    <name type="common">Cellvibrio gilvus</name>
    <dbReference type="NCBI Taxonomy" id="593907"/>
    <lineage>
        <taxon>Bacteria</taxon>
        <taxon>Bacillati</taxon>
        <taxon>Actinomycetota</taxon>
        <taxon>Actinomycetes</taxon>
        <taxon>Micrococcales</taxon>
        <taxon>Cellulomonadaceae</taxon>
        <taxon>Cellulomonas</taxon>
    </lineage>
</organism>
<evidence type="ECO:0000256" key="1">
    <source>
        <dbReference type="ARBA" id="ARBA00023002"/>
    </source>
</evidence>
<feature type="compositionally biased region" description="Low complexity" evidence="2">
    <location>
        <begin position="103"/>
        <end position="143"/>
    </location>
</feature>
<dbReference type="GO" id="GO:0050660">
    <property type="term" value="F:flavin adenine dinucleotide binding"/>
    <property type="evidence" value="ECO:0007669"/>
    <property type="project" value="TreeGrafter"/>
</dbReference>
<dbReference type="PANTHER" id="PTHR43539">
    <property type="entry name" value="FLAVIN-BINDING MONOOXYGENASE-LIKE PROTEIN (AFU_ORTHOLOGUE AFUA_4G09220)"/>
    <property type="match status" value="1"/>
</dbReference>
<feature type="compositionally biased region" description="Low complexity" evidence="2">
    <location>
        <begin position="153"/>
        <end position="168"/>
    </location>
</feature>
<feature type="compositionally biased region" description="Basic and acidic residues" evidence="2">
    <location>
        <begin position="83"/>
        <end position="102"/>
    </location>
</feature>
<keyword evidence="1" id="KW-0560">Oxidoreductase</keyword>
<reference evidence="4" key="1">
    <citation type="submission" date="2011-04" db="EMBL/GenBank/DDBJ databases">
        <title>Complete sequence of Cellvibrio gilvus ATCC 13127.</title>
        <authorList>
            <person name="Lucas S."/>
            <person name="Han J."/>
            <person name="Lapidus A."/>
            <person name="Cheng J.-F."/>
            <person name="Goodwin L."/>
            <person name="Pitluck S."/>
            <person name="Peters L."/>
            <person name="Munk A."/>
            <person name="Detter J.C."/>
            <person name="Han C."/>
            <person name="Tapia R."/>
            <person name="Land M."/>
            <person name="Hauser L."/>
            <person name="Kyrpides N."/>
            <person name="Ivanova N."/>
            <person name="Ovchinnikova G."/>
            <person name="Pagani I."/>
            <person name="Mead D."/>
            <person name="Brumm P."/>
            <person name="Woyke T."/>
        </authorList>
    </citation>
    <scope>NUCLEOTIDE SEQUENCE [LARGE SCALE GENOMIC DNA]</scope>
    <source>
        <strain evidence="4">ATCC 13127 / NRRL B-14078</strain>
    </source>
</reference>
<dbReference type="PANTHER" id="PTHR43539:SF78">
    <property type="entry name" value="FLAVIN-CONTAINING MONOOXYGENASE"/>
    <property type="match status" value="1"/>
</dbReference>
<dbReference type="STRING" id="593907.Celgi_2638"/>
<dbReference type="PRINTS" id="PR00368">
    <property type="entry name" value="FADPNR"/>
</dbReference>
<gene>
    <name evidence="3" type="ordered locus">Celgi_2638</name>
</gene>
<evidence type="ECO:0000313" key="4">
    <source>
        <dbReference type="Proteomes" id="UP000000485"/>
    </source>
</evidence>
<dbReference type="eggNOG" id="COG2072">
    <property type="taxonomic scope" value="Bacteria"/>
</dbReference>
<feature type="region of interest" description="Disordered" evidence="2">
    <location>
        <begin position="1"/>
        <end position="201"/>
    </location>
</feature>
<dbReference type="OrthoDB" id="178899at2"/>
<sequence>MEQTPDPRDHGRGTPDAAPPSGSGTASARPSGQPGVPLDAVDVATRALPVQRAARSATPPARAHVTSDDERPAPDEVPTQRVTRRETRRTLRAADRAAEAARDATVPDTAAPDTAAPDTAAPGTAGPAPDRAPRTGQSAAGSGRRARRARAVEPASSGAGPGDAPAPGDADHAEDGPAAPPVSRSRRRRAATAGKPERAAGAPDGVLVDVVVIGAGQAGLSAAYHLRKAGLVPVGDRGWEDAAATFVVLDDAPAPGGAWQHRAPGLRVMDAHGVHDLPGMPLLVPDPAESAARAVPYYFAQYEEAFGLHVQRPVTVTRVEDAGERLTVTSHLVDAPETTVRWHARGLVNASGTWRKPFWPAYPGREVFTGRQLHSRDVREPAELADGHVVVVGGGTSAVQLLLALARVTTTTWVTRRPPLWRDGQFTPEVGRAAVALVDERTRAGLPPGSIVSVTGLPLTDEYRAGIAAGVLRARPPFSRLTPDGVAWDGPPRSHDAVDPAAPDDEARALGAWVDGPDEVVARTVVWATGYRPALDHLTPLRLRASGGGVVMDGTRVVADPRVHLVGYGPSASTIGANRAGRDAVRTLLEHLTPPG</sequence>
<dbReference type="KEGG" id="cga:Celgi_2638"/>
<dbReference type="PRINTS" id="PR00411">
    <property type="entry name" value="PNDRDTASEI"/>
</dbReference>
<dbReference type="EMBL" id="CP002665">
    <property type="protein sequence ID" value="AEI13137.1"/>
    <property type="molecule type" value="Genomic_DNA"/>
</dbReference>
<accession>F8A3U5</accession>
<proteinExistence type="predicted"/>
<dbReference type="Proteomes" id="UP000000485">
    <property type="component" value="Chromosome"/>
</dbReference>
<dbReference type="SUPFAM" id="SSF51905">
    <property type="entry name" value="FAD/NAD(P)-binding domain"/>
    <property type="match status" value="2"/>
</dbReference>
<evidence type="ECO:0000256" key="2">
    <source>
        <dbReference type="SAM" id="MobiDB-lite"/>
    </source>
</evidence>